<comment type="caution">
    <text evidence="1">The sequence shown here is derived from an EMBL/GenBank/DDBJ whole genome shotgun (WGS) entry which is preliminary data.</text>
</comment>
<organism evidence="1 2">
    <name type="scientific">Caerostris darwini</name>
    <dbReference type="NCBI Taxonomy" id="1538125"/>
    <lineage>
        <taxon>Eukaryota</taxon>
        <taxon>Metazoa</taxon>
        <taxon>Ecdysozoa</taxon>
        <taxon>Arthropoda</taxon>
        <taxon>Chelicerata</taxon>
        <taxon>Arachnida</taxon>
        <taxon>Araneae</taxon>
        <taxon>Araneomorphae</taxon>
        <taxon>Entelegynae</taxon>
        <taxon>Araneoidea</taxon>
        <taxon>Araneidae</taxon>
        <taxon>Caerostris</taxon>
    </lineage>
</organism>
<evidence type="ECO:0000313" key="1">
    <source>
        <dbReference type="EMBL" id="GIX72688.1"/>
    </source>
</evidence>
<keyword evidence="2" id="KW-1185">Reference proteome</keyword>
<sequence>MTPKSTFCKTGRFLPWNNASTVPHYSRNTPVISFAALPPGIEIKTSRDLSWKMRDGVFLPEEVHRSIFKSRARRLTPSRGKTNKR</sequence>
<gene>
    <name evidence="1" type="ORF">CDAR_581191</name>
</gene>
<evidence type="ECO:0008006" key="3">
    <source>
        <dbReference type="Google" id="ProtNLM"/>
    </source>
</evidence>
<dbReference type="Proteomes" id="UP001054837">
    <property type="component" value="Unassembled WGS sequence"/>
</dbReference>
<proteinExistence type="predicted"/>
<protein>
    <recommendedName>
        <fullName evidence="3">Ribosomal protein S19</fullName>
    </recommendedName>
</protein>
<accession>A0AAV4MJY9</accession>
<reference evidence="1 2" key="1">
    <citation type="submission" date="2021-06" db="EMBL/GenBank/DDBJ databases">
        <title>Caerostris darwini draft genome.</title>
        <authorList>
            <person name="Kono N."/>
            <person name="Arakawa K."/>
        </authorList>
    </citation>
    <scope>NUCLEOTIDE SEQUENCE [LARGE SCALE GENOMIC DNA]</scope>
</reference>
<dbReference type="AlphaFoldDB" id="A0AAV4MJY9"/>
<dbReference type="EMBL" id="BPLQ01000551">
    <property type="protein sequence ID" value="GIX72688.1"/>
    <property type="molecule type" value="Genomic_DNA"/>
</dbReference>
<name>A0AAV4MJY9_9ARAC</name>
<evidence type="ECO:0000313" key="2">
    <source>
        <dbReference type="Proteomes" id="UP001054837"/>
    </source>
</evidence>